<keyword evidence="3" id="KW-1185">Reference proteome</keyword>
<evidence type="ECO:0000313" key="3">
    <source>
        <dbReference type="Proteomes" id="UP001056500"/>
    </source>
</evidence>
<keyword evidence="1" id="KW-0732">Signal</keyword>
<feature type="signal peptide" evidence="1">
    <location>
        <begin position="1"/>
        <end position="25"/>
    </location>
</feature>
<proteinExistence type="predicted"/>
<protein>
    <submittedName>
        <fullName evidence="2">Uncharacterized protein</fullName>
    </submittedName>
</protein>
<accession>A0ABY4WER0</accession>
<organism evidence="2 3">
    <name type="scientific">Brevibacillus ruminantium</name>
    <dbReference type="NCBI Taxonomy" id="2950604"/>
    <lineage>
        <taxon>Bacteria</taxon>
        <taxon>Bacillati</taxon>
        <taxon>Bacillota</taxon>
        <taxon>Bacilli</taxon>
        <taxon>Bacillales</taxon>
        <taxon>Paenibacillaceae</taxon>
        <taxon>Brevibacillus</taxon>
    </lineage>
</organism>
<dbReference type="Proteomes" id="UP001056500">
    <property type="component" value="Chromosome"/>
</dbReference>
<name>A0ABY4WER0_9BACL</name>
<dbReference type="EMBL" id="CP098755">
    <property type="protein sequence ID" value="USG65341.1"/>
    <property type="molecule type" value="Genomic_DNA"/>
</dbReference>
<evidence type="ECO:0000313" key="2">
    <source>
        <dbReference type="EMBL" id="USG65341.1"/>
    </source>
</evidence>
<feature type="chain" id="PRO_5047390304" evidence="1">
    <location>
        <begin position="26"/>
        <end position="156"/>
    </location>
</feature>
<sequence>MKKTTKGILAVAIIGTAVFASQAMADGVSGVPGSVDDPVVTKSYVDQRIQQALGGGGGGGASVSTGLTVVELYPGQTLYGFEGTEFIVRTGKVQAVAGDKGDGLTDITEGVDLSGGAKVQTNHLLLIARSDNRGLRLQAGYDGVSHIMVRGKYELR</sequence>
<dbReference type="RefSeq" id="WP_251872434.1">
    <property type="nucleotide sequence ID" value="NZ_CP098755.1"/>
</dbReference>
<gene>
    <name evidence="2" type="ORF">NDK47_25075</name>
</gene>
<evidence type="ECO:0000256" key="1">
    <source>
        <dbReference type="SAM" id="SignalP"/>
    </source>
</evidence>
<reference evidence="2" key="1">
    <citation type="submission" date="2022-06" db="EMBL/GenBank/DDBJ databases">
        <title>Genome sequencing of Brevibacillus sp. BB3-R1.</title>
        <authorList>
            <person name="Heo J."/>
            <person name="Lee D."/>
            <person name="Won M."/>
            <person name="Han B.-H."/>
            <person name="Hong S.-B."/>
            <person name="Kwon S.-W."/>
        </authorList>
    </citation>
    <scope>NUCLEOTIDE SEQUENCE</scope>
    <source>
        <strain evidence="2">BB3-R1</strain>
    </source>
</reference>